<dbReference type="Proteomes" id="UP000436088">
    <property type="component" value="Unassembled WGS sequence"/>
</dbReference>
<name>A0A6A2WDC9_HIBSY</name>
<evidence type="ECO:0000313" key="2">
    <source>
        <dbReference type="Proteomes" id="UP000436088"/>
    </source>
</evidence>
<dbReference type="AlphaFoldDB" id="A0A6A2WDC9"/>
<dbReference type="EMBL" id="VEPZ02001788">
    <property type="protein sequence ID" value="KAE8654055.1"/>
    <property type="molecule type" value="Genomic_DNA"/>
</dbReference>
<comment type="caution">
    <text evidence="1">The sequence shown here is derived from an EMBL/GenBank/DDBJ whole genome shotgun (WGS) entry which is preliminary data.</text>
</comment>
<evidence type="ECO:0000313" key="1">
    <source>
        <dbReference type="EMBL" id="KAE8654055.1"/>
    </source>
</evidence>
<keyword evidence="2" id="KW-1185">Reference proteome</keyword>
<organism evidence="1 2">
    <name type="scientific">Hibiscus syriacus</name>
    <name type="common">Rose of Sharon</name>
    <dbReference type="NCBI Taxonomy" id="106335"/>
    <lineage>
        <taxon>Eukaryota</taxon>
        <taxon>Viridiplantae</taxon>
        <taxon>Streptophyta</taxon>
        <taxon>Embryophyta</taxon>
        <taxon>Tracheophyta</taxon>
        <taxon>Spermatophyta</taxon>
        <taxon>Magnoliopsida</taxon>
        <taxon>eudicotyledons</taxon>
        <taxon>Gunneridae</taxon>
        <taxon>Pentapetalae</taxon>
        <taxon>rosids</taxon>
        <taxon>malvids</taxon>
        <taxon>Malvales</taxon>
        <taxon>Malvaceae</taxon>
        <taxon>Malvoideae</taxon>
        <taxon>Hibiscus</taxon>
    </lineage>
</organism>
<proteinExistence type="predicted"/>
<reference evidence="1" key="1">
    <citation type="submission" date="2019-09" db="EMBL/GenBank/DDBJ databases">
        <title>Draft genome information of white flower Hibiscus syriacus.</title>
        <authorList>
            <person name="Kim Y.-M."/>
        </authorList>
    </citation>
    <scope>NUCLEOTIDE SEQUENCE [LARGE SCALE GENOMIC DNA]</scope>
    <source>
        <strain evidence="1">YM2019G1</strain>
    </source>
</reference>
<protein>
    <submittedName>
        <fullName evidence="1">Uncharacterized protein</fullName>
    </submittedName>
</protein>
<gene>
    <name evidence="1" type="ORF">F3Y22_tig00117056pilonHSYRG00762</name>
</gene>
<accession>A0A6A2WDC9</accession>
<sequence>MIDSLSAVPSSELALRLYLQCAEAANGCDLEHCRALRIANAAQQMANAARGSGGPVTLFVEILNKSVLRTVPDQNFAHSTQLKLLDYNQVFCV</sequence>